<evidence type="ECO:0000313" key="1">
    <source>
        <dbReference type="EMBL" id="VYT11460.1"/>
    </source>
</evidence>
<accession>A0A6N2U084</accession>
<evidence type="ECO:0008006" key="2">
    <source>
        <dbReference type="Google" id="ProtNLM"/>
    </source>
</evidence>
<sequence>MSRVTYDAGTMTITVDGLEDVERALGDLKKKTPAAAKVAINATARQARKLMVAQAKARYAVNAAGRRHLKDLVQRKKATNTSLSAELHIEKMRNDLGYFQHRPTESFKGRDVLRRAPAHVKARVLKSSTMTALTGDGANLSKGFLVEFKSGHVGMVQRRIGSSSSHTVTERGRPRWRNKDGKVEKLVTMGSPSATAMHSTVWPYVEPEVTEYLYDRLMEQTERVIARAKARKG</sequence>
<organism evidence="1">
    <name type="scientific">uncultured Anaerotruncus sp</name>
    <dbReference type="NCBI Taxonomy" id="905011"/>
    <lineage>
        <taxon>Bacteria</taxon>
        <taxon>Bacillati</taxon>
        <taxon>Bacillota</taxon>
        <taxon>Clostridia</taxon>
        <taxon>Eubacteriales</taxon>
        <taxon>Oscillospiraceae</taxon>
        <taxon>Anaerotruncus</taxon>
        <taxon>environmental samples</taxon>
    </lineage>
</organism>
<proteinExistence type="predicted"/>
<dbReference type="AlphaFoldDB" id="A0A6N2U084"/>
<name>A0A6N2U084_9FIRM</name>
<gene>
    <name evidence="1" type="ORF">AULFYP135_01698</name>
</gene>
<dbReference type="EMBL" id="CACRSL010000003">
    <property type="protein sequence ID" value="VYT11460.1"/>
    <property type="molecule type" value="Genomic_DNA"/>
</dbReference>
<reference evidence="1" key="1">
    <citation type="submission" date="2019-11" db="EMBL/GenBank/DDBJ databases">
        <authorList>
            <person name="Feng L."/>
        </authorList>
    </citation>
    <scope>NUCLEOTIDE SEQUENCE</scope>
    <source>
        <strain evidence="1">AundefinedLFYP135</strain>
    </source>
</reference>
<protein>
    <recommendedName>
        <fullName evidence="2">Prophage minor tail protein Z (GPZ)</fullName>
    </recommendedName>
</protein>